<protein>
    <submittedName>
        <fullName evidence="2">Uncharacterized protein</fullName>
    </submittedName>
</protein>
<accession>A0A8S5V5K3</accession>
<organism evidence="2">
    <name type="scientific">Siphoviridae sp. ctKRD15</name>
    <dbReference type="NCBI Taxonomy" id="2825441"/>
    <lineage>
        <taxon>Viruses</taxon>
        <taxon>Duplodnaviria</taxon>
        <taxon>Heunggongvirae</taxon>
        <taxon>Uroviricota</taxon>
        <taxon>Caudoviricetes</taxon>
    </lineage>
</organism>
<feature type="compositionally biased region" description="Acidic residues" evidence="1">
    <location>
        <begin position="139"/>
        <end position="157"/>
    </location>
</feature>
<name>A0A8S5V5K3_9CAUD</name>
<proteinExistence type="predicted"/>
<sequence length="171" mass="18880">MLKDDSLVENSEKIYIVEFHFDESWDGYTKSAIFDAGGVRQPPVELTDDRCIIPAECLKKGGVNLKIGVTGVKGAEQKDTVWCLTGRIMYGVDPKQLIPPSYIGGDVTAQILEIIKENTATDEEVQEALDDAFQSEWTPPDDPEDDPESPDNTATDEEVEDILDAVFGEEP</sequence>
<evidence type="ECO:0000256" key="1">
    <source>
        <dbReference type="SAM" id="MobiDB-lite"/>
    </source>
</evidence>
<reference evidence="2" key="1">
    <citation type="journal article" date="2021" name="Proc. Natl. Acad. Sci. U.S.A.">
        <title>A Catalog of Tens of Thousands of Viruses from Human Metagenomes Reveals Hidden Associations with Chronic Diseases.</title>
        <authorList>
            <person name="Tisza M.J."/>
            <person name="Buck C.B."/>
        </authorList>
    </citation>
    <scope>NUCLEOTIDE SEQUENCE</scope>
    <source>
        <strain evidence="2">CtKRD15</strain>
    </source>
</reference>
<feature type="region of interest" description="Disordered" evidence="1">
    <location>
        <begin position="130"/>
        <end position="157"/>
    </location>
</feature>
<evidence type="ECO:0000313" key="2">
    <source>
        <dbReference type="EMBL" id="DAG01982.1"/>
    </source>
</evidence>
<dbReference type="EMBL" id="BK016201">
    <property type="protein sequence ID" value="DAG01982.1"/>
    <property type="molecule type" value="Genomic_DNA"/>
</dbReference>